<proteinExistence type="predicted"/>
<dbReference type="PANTHER" id="PTHR43537:SF49">
    <property type="entry name" value="TRANSCRIPTIONAL REGULATORY PROTEIN"/>
    <property type="match status" value="1"/>
</dbReference>
<reference evidence="7" key="1">
    <citation type="journal article" date="2019" name="Int. J. Syst. Evol. Microbiol.">
        <title>The Global Catalogue of Microorganisms (GCM) 10K type strain sequencing project: providing services to taxonomists for standard genome sequencing and annotation.</title>
        <authorList>
            <consortium name="The Broad Institute Genomics Platform"/>
            <consortium name="The Broad Institute Genome Sequencing Center for Infectious Disease"/>
            <person name="Wu L."/>
            <person name="Ma J."/>
        </authorList>
    </citation>
    <scope>NUCLEOTIDE SEQUENCE [LARGE SCALE GENOMIC DNA]</scope>
    <source>
        <strain evidence="7">CCUG 55131</strain>
    </source>
</reference>
<keyword evidence="2" id="KW-0238">DNA-binding</keyword>
<dbReference type="Gene3D" id="1.10.10.10">
    <property type="entry name" value="Winged helix-like DNA-binding domain superfamily/Winged helix DNA-binding domain"/>
    <property type="match status" value="2"/>
</dbReference>
<name>A0ABW5A965_9RHOB</name>
<evidence type="ECO:0000256" key="1">
    <source>
        <dbReference type="ARBA" id="ARBA00023015"/>
    </source>
</evidence>
<feature type="region of interest" description="Disordered" evidence="4">
    <location>
        <begin position="331"/>
        <end position="354"/>
    </location>
</feature>
<dbReference type="InterPro" id="IPR036388">
    <property type="entry name" value="WH-like_DNA-bd_sf"/>
</dbReference>
<evidence type="ECO:0000256" key="2">
    <source>
        <dbReference type="ARBA" id="ARBA00023125"/>
    </source>
</evidence>
<sequence length="354" mass="39376">MLTTETERTFDWKNTSNGIVGFALHLSRNGLGGLMAELRRSSRHNHLELARRIITLILERGMRAAEHLPEQAIAEACGVSRTPIRAAFKILEENGILSWREEEGYQVKLSARDGLSEDSLVVADLEQSLFERILADRAARRIPDVQSVSALARRYAVSRITVLNALKILSRDGIVSQLPGRAWAFQPLLDTPRAISESFAFRLTLEPQAILAAGFALDPPRAGVMRSRMREFLALPDARLSASAFRRIDIDFHVMIAEASANRFAQGALLAHHRLRAAAQKEAAPPPFRLRQAMEEHLDILDSLERNQLELAADQMVLHLRRSGIRRPETAGRGMVSLLQGRQPSGPLSKGTAR</sequence>
<accession>A0ABW5A965</accession>
<keyword evidence="3" id="KW-0804">Transcription</keyword>
<keyword evidence="1" id="KW-0805">Transcription regulation</keyword>
<gene>
    <name evidence="6" type="ORF">ACFSM0_07990</name>
</gene>
<dbReference type="InterPro" id="IPR000524">
    <property type="entry name" value="Tscrpt_reg_HTH_GntR"/>
</dbReference>
<feature type="domain" description="HTH gntR-type" evidence="5">
    <location>
        <begin position="43"/>
        <end position="110"/>
    </location>
</feature>
<dbReference type="SMART" id="SM00895">
    <property type="entry name" value="FCD"/>
    <property type="match status" value="1"/>
</dbReference>
<dbReference type="SUPFAM" id="SSF48008">
    <property type="entry name" value="GntR ligand-binding domain-like"/>
    <property type="match status" value="1"/>
</dbReference>
<dbReference type="Proteomes" id="UP001597413">
    <property type="component" value="Unassembled WGS sequence"/>
</dbReference>
<dbReference type="InterPro" id="IPR008920">
    <property type="entry name" value="TF_FadR/GntR_C"/>
</dbReference>
<dbReference type="EMBL" id="JBHUIX010000009">
    <property type="protein sequence ID" value="MFD2174026.1"/>
    <property type="molecule type" value="Genomic_DNA"/>
</dbReference>
<dbReference type="InterPro" id="IPR011711">
    <property type="entry name" value="GntR_C"/>
</dbReference>
<dbReference type="SMART" id="SM00345">
    <property type="entry name" value="HTH_GNTR"/>
    <property type="match status" value="2"/>
</dbReference>
<comment type="caution">
    <text evidence="6">The sequence shown here is derived from an EMBL/GenBank/DDBJ whole genome shotgun (WGS) entry which is preliminary data.</text>
</comment>
<dbReference type="InterPro" id="IPR036390">
    <property type="entry name" value="WH_DNA-bd_sf"/>
</dbReference>
<dbReference type="SUPFAM" id="SSF46785">
    <property type="entry name" value="Winged helix' DNA-binding domain"/>
    <property type="match status" value="2"/>
</dbReference>
<dbReference type="PROSITE" id="PS50949">
    <property type="entry name" value="HTH_GNTR"/>
    <property type="match status" value="1"/>
</dbReference>
<keyword evidence="7" id="KW-1185">Reference proteome</keyword>
<dbReference type="Pfam" id="PF07729">
    <property type="entry name" value="FCD"/>
    <property type="match status" value="1"/>
</dbReference>
<dbReference type="Pfam" id="PF00392">
    <property type="entry name" value="GntR"/>
    <property type="match status" value="1"/>
</dbReference>
<dbReference type="PANTHER" id="PTHR43537">
    <property type="entry name" value="TRANSCRIPTIONAL REGULATOR, GNTR FAMILY"/>
    <property type="match status" value="1"/>
</dbReference>
<dbReference type="RefSeq" id="WP_377389054.1">
    <property type="nucleotide sequence ID" value="NZ_JBHUIX010000009.1"/>
</dbReference>
<evidence type="ECO:0000259" key="5">
    <source>
        <dbReference type="PROSITE" id="PS50949"/>
    </source>
</evidence>
<organism evidence="6 7">
    <name type="scientific">Rhodobacter lacus</name>
    <dbReference type="NCBI Taxonomy" id="1641972"/>
    <lineage>
        <taxon>Bacteria</taxon>
        <taxon>Pseudomonadati</taxon>
        <taxon>Pseudomonadota</taxon>
        <taxon>Alphaproteobacteria</taxon>
        <taxon>Rhodobacterales</taxon>
        <taxon>Rhodobacter group</taxon>
        <taxon>Rhodobacter</taxon>
    </lineage>
</organism>
<evidence type="ECO:0000313" key="6">
    <source>
        <dbReference type="EMBL" id="MFD2174026.1"/>
    </source>
</evidence>
<evidence type="ECO:0000313" key="7">
    <source>
        <dbReference type="Proteomes" id="UP001597413"/>
    </source>
</evidence>
<protein>
    <submittedName>
        <fullName evidence="6">GntR family transcriptional regulator</fullName>
    </submittedName>
</protein>
<evidence type="ECO:0000256" key="3">
    <source>
        <dbReference type="ARBA" id="ARBA00023163"/>
    </source>
</evidence>
<dbReference type="Gene3D" id="1.20.120.530">
    <property type="entry name" value="GntR ligand-binding domain-like"/>
    <property type="match status" value="1"/>
</dbReference>
<evidence type="ECO:0000256" key="4">
    <source>
        <dbReference type="SAM" id="MobiDB-lite"/>
    </source>
</evidence>